<dbReference type="EMBL" id="RXIC02000024">
    <property type="protein sequence ID" value="KAB1208974.1"/>
    <property type="molecule type" value="Genomic_DNA"/>
</dbReference>
<comment type="caution">
    <text evidence="1">The sequence shown here is derived from an EMBL/GenBank/DDBJ whole genome shotgun (WGS) entry which is preliminary data.</text>
</comment>
<dbReference type="Proteomes" id="UP000516437">
    <property type="component" value="Chromosome 6"/>
</dbReference>
<dbReference type="Gene3D" id="3.80.10.10">
    <property type="entry name" value="Ribonuclease Inhibitor"/>
    <property type="match status" value="1"/>
</dbReference>
<dbReference type="AlphaFoldDB" id="A0A6A1V832"/>
<dbReference type="SUPFAM" id="SSF52058">
    <property type="entry name" value="L domain-like"/>
    <property type="match status" value="1"/>
</dbReference>
<evidence type="ECO:0000313" key="1">
    <source>
        <dbReference type="EMBL" id="KAB1208974.1"/>
    </source>
</evidence>
<gene>
    <name evidence="1" type="ORF">CJ030_MR6G000517</name>
</gene>
<evidence type="ECO:0008006" key="3">
    <source>
        <dbReference type="Google" id="ProtNLM"/>
    </source>
</evidence>
<keyword evidence="2" id="KW-1185">Reference proteome</keyword>
<proteinExistence type="predicted"/>
<reference evidence="1 2" key="1">
    <citation type="journal article" date="2019" name="Plant Biotechnol. J.">
        <title>The red bayberry genome and genetic basis of sex determination.</title>
        <authorList>
            <person name="Jia H.M."/>
            <person name="Jia H.J."/>
            <person name="Cai Q.L."/>
            <person name="Wang Y."/>
            <person name="Zhao H.B."/>
            <person name="Yang W.F."/>
            <person name="Wang G.Y."/>
            <person name="Li Y.H."/>
            <person name="Zhan D.L."/>
            <person name="Shen Y.T."/>
            <person name="Niu Q.F."/>
            <person name="Chang L."/>
            <person name="Qiu J."/>
            <person name="Zhao L."/>
            <person name="Xie H.B."/>
            <person name="Fu W.Y."/>
            <person name="Jin J."/>
            <person name="Li X.W."/>
            <person name="Jiao Y."/>
            <person name="Zhou C.C."/>
            <person name="Tu T."/>
            <person name="Chai C.Y."/>
            <person name="Gao J.L."/>
            <person name="Fan L.J."/>
            <person name="van de Weg E."/>
            <person name="Wang J.Y."/>
            <person name="Gao Z.S."/>
        </authorList>
    </citation>
    <scope>NUCLEOTIDE SEQUENCE [LARGE SCALE GENOMIC DNA]</scope>
    <source>
        <tissue evidence="1">Leaves</tissue>
    </source>
</reference>
<name>A0A6A1V832_9ROSI</name>
<organism evidence="1 2">
    <name type="scientific">Morella rubra</name>
    <name type="common">Chinese bayberry</name>
    <dbReference type="NCBI Taxonomy" id="262757"/>
    <lineage>
        <taxon>Eukaryota</taxon>
        <taxon>Viridiplantae</taxon>
        <taxon>Streptophyta</taxon>
        <taxon>Embryophyta</taxon>
        <taxon>Tracheophyta</taxon>
        <taxon>Spermatophyta</taxon>
        <taxon>Magnoliopsida</taxon>
        <taxon>eudicotyledons</taxon>
        <taxon>Gunneridae</taxon>
        <taxon>Pentapetalae</taxon>
        <taxon>rosids</taxon>
        <taxon>fabids</taxon>
        <taxon>Fagales</taxon>
        <taxon>Myricaceae</taxon>
        <taxon>Morella</taxon>
    </lineage>
</organism>
<dbReference type="OrthoDB" id="1700985at2759"/>
<accession>A0A6A1V832</accession>
<evidence type="ECO:0000313" key="2">
    <source>
        <dbReference type="Proteomes" id="UP000516437"/>
    </source>
</evidence>
<dbReference type="InterPro" id="IPR032675">
    <property type="entry name" value="LRR_dom_sf"/>
</dbReference>
<protein>
    <recommendedName>
        <fullName evidence="3">Disease resistance RPP13-like protein 1</fullName>
    </recommendedName>
</protein>
<sequence>MLCFGAENEDGAFFTNLEQLWIEDCPKLTGALPIHLPSLNRLLIKNCPRLVASLPMAPGLTRLKLKNSEGVPLSELPAGMNELKIEGYNALESLPEGIIDSNDCLLSTLKILRSQIVGS</sequence>